<dbReference type="Gene3D" id="3.40.50.2300">
    <property type="match status" value="1"/>
</dbReference>
<dbReference type="Pfam" id="PF00392">
    <property type="entry name" value="GntR"/>
    <property type="match status" value="1"/>
</dbReference>
<evidence type="ECO:0000259" key="4">
    <source>
        <dbReference type="PROSITE" id="PS50949"/>
    </source>
</evidence>
<dbReference type="InterPro" id="IPR046335">
    <property type="entry name" value="LacI/GalR-like_sensor"/>
</dbReference>
<dbReference type="SMART" id="SM00345">
    <property type="entry name" value="HTH_GNTR"/>
    <property type="match status" value="1"/>
</dbReference>
<feature type="domain" description="HTH gntR-type" evidence="4">
    <location>
        <begin position="16"/>
        <end position="84"/>
    </location>
</feature>
<dbReference type="PANTHER" id="PTHR30146">
    <property type="entry name" value="LACI-RELATED TRANSCRIPTIONAL REPRESSOR"/>
    <property type="match status" value="1"/>
</dbReference>
<name>A0A6C2TVV9_PONDE</name>
<dbReference type="InterPro" id="IPR036388">
    <property type="entry name" value="WH-like_DNA-bd_sf"/>
</dbReference>
<accession>A0A6C2TVV9</accession>
<dbReference type="PROSITE" id="PS50949">
    <property type="entry name" value="HTH_GNTR"/>
    <property type="match status" value="1"/>
</dbReference>
<dbReference type="Pfam" id="PF13377">
    <property type="entry name" value="Peripla_BP_3"/>
    <property type="match status" value="1"/>
</dbReference>
<keyword evidence="6" id="KW-1185">Reference proteome</keyword>
<dbReference type="SUPFAM" id="SSF46785">
    <property type="entry name" value="Winged helix' DNA-binding domain"/>
    <property type="match status" value="1"/>
</dbReference>
<evidence type="ECO:0000313" key="6">
    <source>
        <dbReference type="Proteomes" id="UP000366872"/>
    </source>
</evidence>
<dbReference type="GO" id="GO:0000976">
    <property type="term" value="F:transcription cis-regulatory region binding"/>
    <property type="evidence" value="ECO:0007669"/>
    <property type="project" value="TreeGrafter"/>
</dbReference>
<dbReference type="InterPro" id="IPR028082">
    <property type="entry name" value="Peripla_BP_I"/>
</dbReference>
<dbReference type="PANTHER" id="PTHR30146:SF120">
    <property type="entry name" value="ALANINE RACEMASE"/>
    <property type="match status" value="1"/>
</dbReference>
<evidence type="ECO:0000256" key="2">
    <source>
        <dbReference type="ARBA" id="ARBA00023125"/>
    </source>
</evidence>
<proteinExistence type="predicted"/>
<evidence type="ECO:0000256" key="3">
    <source>
        <dbReference type="ARBA" id="ARBA00023163"/>
    </source>
</evidence>
<gene>
    <name evidence="5" type="primary">ccpA_1</name>
    <name evidence="5" type="ORF">PDESU_00015</name>
</gene>
<dbReference type="EMBL" id="CAAHFG010000001">
    <property type="protein sequence ID" value="VGO11471.1"/>
    <property type="molecule type" value="Genomic_DNA"/>
</dbReference>
<dbReference type="InterPro" id="IPR036390">
    <property type="entry name" value="WH_DNA-bd_sf"/>
</dbReference>
<sequence>MHYLGQMSEIPIITTQTQTEAVCDILRKKIQSGELSNDGKIPAVRKLEEMVGYPRNTVWRALLQLKEERFVTTTPTGRYLVHPRFRHNHEGYKALKLAFVGNGNMALANPFLQRVYSCLETNKDGFNIEIDLLLGTENKKLCAADLTPYKAVILAASWSFPFFKPLQKKNKLVTSLAAPLSYHLPSGVRIDNFHGGEVAGMAFCESEPKKIVLLGESQYYPDNWHEIFELRALGFRRAWLQHGNPSSVITEYPLPEDLLPRMREIEKIVAAQEEPTGYFALSDPTAIMLLSALHDRGLRIPQDARVIGFDDSPEAAEADPPLASLCPDPQTMAERLILQLRTMEAEPGYNKVTYVKPRLIERASLG</sequence>
<keyword evidence="1" id="KW-0805">Transcription regulation</keyword>
<evidence type="ECO:0000313" key="5">
    <source>
        <dbReference type="EMBL" id="VGO11471.1"/>
    </source>
</evidence>
<keyword evidence="3" id="KW-0804">Transcription</keyword>
<dbReference type="Proteomes" id="UP000366872">
    <property type="component" value="Unassembled WGS sequence"/>
</dbReference>
<keyword evidence="2" id="KW-0238">DNA-binding</keyword>
<dbReference type="Gene3D" id="1.10.10.10">
    <property type="entry name" value="Winged helix-like DNA-binding domain superfamily/Winged helix DNA-binding domain"/>
    <property type="match status" value="1"/>
</dbReference>
<protein>
    <submittedName>
        <fullName evidence="5">Catabolite control protein A</fullName>
    </submittedName>
</protein>
<evidence type="ECO:0000256" key="1">
    <source>
        <dbReference type="ARBA" id="ARBA00023015"/>
    </source>
</evidence>
<dbReference type="AlphaFoldDB" id="A0A6C2TVV9"/>
<dbReference type="InterPro" id="IPR000524">
    <property type="entry name" value="Tscrpt_reg_HTH_GntR"/>
</dbReference>
<organism evidence="5 6">
    <name type="scientific">Pontiella desulfatans</name>
    <dbReference type="NCBI Taxonomy" id="2750659"/>
    <lineage>
        <taxon>Bacteria</taxon>
        <taxon>Pseudomonadati</taxon>
        <taxon>Kiritimatiellota</taxon>
        <taxon>Kiritimatiellia</taxon>
        <taxon>Kiritimatiellales</taxon>
        <taxon>Pontiellaceae</taxon>
        <taxon>Pontiella</taxon>
    </lineage>
</organism>
<dbReference type="GO" id="GO:0003700">
    <property type="term" value="F:DNA-binding transcription factor activity"/>
    <property type="evidence" value="ECO:0007669"/>
    <property type="project" value="InterPro"/>
</dbReference>
<reference evidence="5 6" key="1">
    <citation type="submission" date="2019-04" db="EMBL/GenBank/DDBJ databases">
        <authorList>
            <person name="Van Vliet M D."/>
        </authorList>
    </citation>
    <scope>NUCLEOTIDE SEQUENCE [LARGE SCALE GENOMIC DNA]</scope>
    <source>
        <strain evidence="5 6">F1</strain>
    </source>
</reference>
<dbReference type="SUPFAM" id="SSF53822">
    <property type="entry name" value="Periplasmic binding protein-like I"/>
    <property type="match status" value="1"/>
</dbReference>